<dbReference type="InterPro" id="IPR023996">
    <property type="entry name" value="TonB-dep_OMP_SusC/RagA"/>
</dbReference>
<keyword evidence="10" id="KW-1185">Reference proteome</keyword>
<dbReference type="InterPro" id="IPR023997">
    <property type="entry name" value="TonB-dep_OMP_SusC/RagA_CS"/>
</dbReference>
<dbReference type="InterPro" id="IPR036942">
    <property type="entry name" value="Beta-barrel_TonB_sf"/>
</dbReference>
<dbReference type="PROSITE" id="PS52016">
    <property type="entry name" value="TONB_DEPENDENT_REC_3"/>
    <property type="match status" value="1"/>
</dbReference>
<gene>
    <name evidence="9" type="ORF">MQE36_00035</name>
</gene>
<evidence type="ECO:0000256" key="2">
    <source>
        <dbReference type="ARBA" id="ARBA00022448"/>
    </source>
</evidence>
<comment type="subcellular location">
    <subcellularLocation>
        <location evidence="1 7">Cell outer membrane</location>
        <topology evidence="1 7">Multi-pass membrane protein</topology>
    </subcellularLocation>
</comment>
<dbReference type="Pfam" id="PF07660">
    <property type="entry name" value="STN"/>
    <property type="match status" value="1"/>
</dbReference>
<evidence type="ECO:0000259" key="8">
    <source>
        <dbReference type="SMART" id="SM00965"/>
    </source>
</evidence>
<evidence type="ECO:0000256" key="7">
    <source>
        <dbReference type="PROSITE-ProRule" id="PRU01360"/>
    </source>
</evidence>
<evidence type="ECO:0000256" key="6">
    <source>
        <dbReference type="ARBA" id="ARBA00023237"/>
    </source>
</evidence>
<sequence length="1085" mass="120051">MKKLFRPERESGYSLNLGLTMRITFFFLLVCLFKIQANSYSQNVKVSLNQTNTSIEKVFKEIEMASGYRFLYNLKDVNVSRKITLNVENVPLSRVLKELFKNTNVDFEVLNKQIVLKTKKLIPVTTPLIQQKKVKGIITDNNGVPLFGAAILIKGTQKGTSADTNGYYEISVTPGDELVFSYVGFADSTIVIDEKTTTLNVSLKEQSSRLDEVVLVGYSKTRREQFTGAATKIDTKVLQTTQNVSFADALIGVVPGMLVQESFSTPDSPPTILLRGIGSINSSTEPLIIVDGVQMPSGLGQTMLNANDIEDISVLKDAAATSIYGSRGSNGVILITTKRGEREQKLQVQINSRMSVSYPSQSFTSDLMNTQQNLDYGELIGVYNGREDVLAQRRASGNNVLWADLLLKNGDNMNHDIAVFGGTGKANYYSSLSYNGENNLYGSAYNRTVATVKVDYDLFNNVTLGFSGSYGQTRLSDLRTSVDPFGNSFLLNPWEDVYDENGELIPVLKEGTGRPPYNPLFLSGNTEGESHRKNIMGNIYITYTPLAWLTLKGTWGGNFNTSNSTNFEKIVLSGGKLRVANSESENYTANITATIDKNFNDHHLTLLLGSEVGEAESSSFSATARGYLNNKVRTISAATNAPTIFENMTQSGSVSYFSRLDYGYKGLYNVSASIRRDGSSRFGDHNKYANFWSLGAGWNIHNNFFKNAKGMSSLRLRASIGTSGNDFIGDFDALSLYGFRKTYDGVNVPTLSGGANPDLTWEKNRNLNIGLDFGAFNNRISGSVDYYIRDTKDLINDRQISFTSGFSDLTSNIGEFRNQGIEVSLNTLNIQAKDFSWSSTLNFSHNKSKVLELIEDADLIQRGYIAYKKGAVINALYMIDWLGVNPENGLNRYQDAEGNVIEYDTQSTTPNQSELSQARSVSDKTSAPVYFGGFTNNIQYKNVELSFLISFSGGNYVINGGLHELYNTPYLNQHINALNVWRSPGDETDVAVRALNRESDYGVSTQFLQDADYIKLKNLTLAYNFDKDLTKRFGVESLRVFAQGQNLFTITDIDYTDPEYSTLTGGIGLSSSIVRKISLGINVTF</sequence>
<dbReference type="SMART" id="SM00965">
    <property type="entry name" value="STN"/>
    <property type="match status" value="1"/>
</dbReference>
<dbReference type="NCBIfam" id="TIGR04056">
    <property type="entry name" value="OMP_RagA_SusC"/>
    <property type="match status" value="1"/>
</dbReference>
<dbReference type="RefSeq" id="WP_242937166.1">
    <property type="nucleotide sequence ID" value="NZ_CP094326.1"/>
</dbReference>
<evidence type="ECO:0000256" key="3">
    <source>
        <dbReference type="ARBA" id="ARBA00022452"/>
    </source>
</evidence>
<organism evidence="9 10">
    <name type="scientific">Zhouia spongiae</name>
    <dbReference type="NCBI Taxonomy" id="2202721"/>
    <lineage>
        <taxon>Bacteria</taxon>
        <taxon>Pseudomonadati</taxon>
        <taxon>Bacteroidota</taxon>
        <taxon>Flavobacteriia</taxon>
        <taxon>Flavobacteriales</taxon>
        <taxon>Flavobacteriaceae</taxon>
        <taxon>Zhouia</taxon>
    </lineage>
</organism>
<keyword evidence="2 7" id="KW-0813">Transport</keyword>
<comment type="similarity">
    <text evidence="7">Belongs to the TonB-dependent receptor family.</text>
</comment>
<evidence type="ECO:0000256" key="4">
    <source>
        <dbReference type="ARBA" id="ARBA00022692"/>
    </source>
</evidence>
<name>A0ABY3YLP4_9FLAO</name>
<keyword evidence="6 7" id="KW-0998">Cell outer membrane</keyword>
<feature type="domain" description="Secretin/TonB short N-terminal" evidence="8">
    <location>
        <begin position="68"/>
        <end position="119"/>
    </location>
</feature>
<evidence type="ECO:0000313" key="10">
    <source>
        <dbReference type="Proteomes" id="UP000829476"/>
    </source>
</evidence>
<dbReference type="InterPro" id="IPR037066">
    <property type="entry name" value="Plug_dom_sf"/>
</dbReference>
<evidence type="ECO:0000313" key="9">
    <source>
        <dbReference type="EMBL" id="UNY98760.1"/>
    </source>
</evidence>
<dbReference type="Gene3D" id="2.60.40.1120">
    <property type="entry name" value="Carboxypeptidase-like, regulatory domain"/>
    <property type="match status" value="1"/>
</dbReference>
<dbReference type="Gene3D" id="2.40.170.20">
    <property type="entry name" value="TonB-dependent receptor, beta-barrel domain"/>
    <property type="match status" value="1"/>
</dbReference>
<keyword evidence="3 7" id="KW-1134">Transmembrane beta strand</keyword>
<dbReference type="Pfam" id="PF07715">
    <property type="entry name" value="Plug"/>
    <property type="match status" value="1"/>
</dbReference>
<dbReference type="InterPro" id="IPR039426">
    <property type="entry name" value="TonB-dep_rcpt-like"/>
</dbReference>
<keyword evidence="5 7" id="KW-0472">Membrane</keyword>
<dbReference type="EMBL" id="CP094326">
    <property type="protein sequence ID" value="UNY98760.1"/>
    <property type="molecule type" value="Genomic_DNA"/>
</dbReference>
<keyword evidence="4 7" id="KW-0812">Transmembrane</keyword>
<dbReference type="NCBIfam" id="TIGR04057">
    <property type="entry name" value="SusC_RagA_signa"/>
    <property type="match status" value="1"/>
</dbReference>
<evidence type="ECO:0000256" key="1">
    <source>
        <dbReference type="ARBA" id="ARBA00004571"/>
    </source>
</evidence>
<evidence type="ECO:0000256" key="5">
    <source>
        <dbReference type="ARBA" id="ARBA00023136"/>
    </source>
</evidence>
<dbReference type="InterPro" id="IPR012910">
    <property type="entry name" value="Plug_dom"/>
</dbReference>
<dbReference type="Proteomes" id="UP000829476">
    <property type="component" value="Chromosome"/>
</dbReference>
<reference evidence="9 10" key="1">
    <citation type="journal article" date="2018" name="Int. J. Syst. Evol. Microbiol.">
        <title>Zhouia spongiae sp. nov., isolated from a marine sponge.</title>
        <authorList>
            <person name="Zhuang L."/>
            <person name="Lin B."/>
            <person name="Qin F."/>
            <person name="Luo L."/>
        </authorList>
    </citation>
    <scope>NUCLEOTIDE SEQUENCE [LARGE SCALE GENOMIC DNA]</scope>
    <source>
        <strain evidence="9 10">HN-Y44</strain>
    </source>
</reference>
<dbReference type="SUPFAM" id="SSF49464">
    <property type="entry name" value="Carboxypeptidase regulatory domain-like"/>
    <property type="match status" value="1"/>
</dbReference>
<dbReference type="Gene3D" id="2.170.130.10">
    <property type="entry name" value="TonB-dependent receptor, plug domain"/>
    <property type="match status" value="1"/>
</dbReference>
<accession>A0ABY3YLP4</accession>
<dbReference type="SUPFAM" id="SSF56935">
    <property type="entry name" value="Porins"/>
    <property type="match status" value="1"/>
</dbReference>
<dbReference type="Pfam" id="PF13715">
    <property type="entry name" value="CarbopepD_reg_2"/>
    <property type="match status" value="1"/>
</dbReference>
<proteinExistence type="inferred from homology"/>
<protein>
    <submittedName>
        <fullName evidence="9">SusC/RagA family TonB-linked outer membrane protein</fullName>
    </submittedName>
</protein>
<dbReference type="InterPro" id="IPR011662">
    <property type="entry name" value="Secretin/TonB_short_N"/>
</dbReference>
<dbReference type="InterPro" id="IPR008969">
    <property type="entry name" value="CarboxyPept-like_regulatory"/>
</dbReference>